<evidence type="ECO:0000313" key="5">
    <source>
        <dbReference type="Proteomes" id="UP000309038"/>
    </source>
</evidence>
<keyword evidence="2" id="KW-0812">Transmembrane</keyword>
<dbReference type="EMBL" id="SGPJ01000085">
    <property type="protein sequence ID" value="THG99287.1"/>
    <property type="molecule type" value="Genomic_DNA"/>
</dbReference>
<name>A0A4S4KNC8_9APHY</name>
<organism evidence="4 5">
    <name type="scientific">Hermanssonia centrifuga</name>
    <dbReference type="NCBI Taxonomy" id="98765"/>
    <lineage>
        <taxon>Eukaryota</taxon>
        <taxon>Fungi</taxon>
        <taxon>Dikarya</taxon>
        <taxon>Basidiomycota</taxon>
        <taxon>Agaricomycotina</taxon>
        <taxon>Agaricomycetes</taxon>
        <taxon>Polyporales</taxon>
        <taxon>Meruliaceae</taxon>
        <taxon>Hermanssonia</taxon>
    </lineage>
</organism>
<evidence type="ECO:0000256" key="1">
    <source>
        <dbReference type="SAM" id="MobiDB-lite"/>
    </source>
</evidence>
<evidence type="ECO:0000256" key="2">
    <source>
        <dbReference type="SAM" id="Phobius"/>
    </source>
</evidence>
<dbReference type="Proteomes" id="UP000309038">
    <property type="component" value="Unassembled WGS sequence"/>
</dbReference>
<keyword evidence="3" id="KW-0732">Signal</keyword>
<dbReference type="AlphaFoldDB" id="A0A4S4KNC8"/>
<feature type="signal peptide" evidence="3">
    <location>
        <begin position="1"/>
        <end position="21"/>
    </location>
</feature>
<feature type="region of interest" description="Disordered" evidence="1">
    <location>
        <begin position="212"/>
        <end position="247"/>
    </location>
</feature>
<keyword evidence="2" id="KW-0472">Membrane</keyword>
<gene>
    <name evidence="4" type="ORF">EW026_g3024</name>
</gene>
<feature type="compositionally biased region" description="Low complexity" evidence="1">
    <location>
        <begin position="225"/>
        <end position="247"/>
    </location>
</feature>
<feature type="chain" id="PRO_5020804557" evidence="3">
    <location>
        <begin position="22"/>
        <end position="286"/>
    </location>
</feature>
<evidence type="ECO:0000313" key="4">
    <source>
        <dbReference type="EMBL" id="THG99287.1"/>
    </source>
</evidence>
<accession>A0A4S4KNC8</accession>
<sequence>MHSKIIASSLLLVASLNGAAAVPLRSSAESYGKRDDLGDLLSGLEQIGESIISALPSDVADPVEGLLSEVLGATAAVSDDSLATADIDPLATAIATFDPLATDSISVDPLATDTAVGDTFTASSTVDPLAVATIYVYESSADDTLLSVNLASATVADALPTAPPTRRGLLDGILDGNGAGIASVADGLLSALPSELAAPAASVLNKFLDGTSSAQPKPSGTSNPSDNSGSAPAGNSSGSSSASTSSSTASATHNAALGSHVGFPQISFAGIATVVCSMFFGSFIAL</sequence>
<keyword evidence="5" id="KW-1185">Reference proteome</keyword>
<keyword evidence="2" id="KW-1133">Transmembrane helix</keyword>
<evidence type="ECO:0000256" key="3">
    <source>
        <dbReference type="SAM" id="SignalP"/>
    </source>
</evidence>
<comment type="caution">
    <text evidence="4">The sequence shown here is derived from an EMBL/GenBank/DDBJ whole genome shotgun (WGS) entry which is preliminary data.</text>
</comment>
<protein>
    <submittedName>
        <fullName evidence="4">Uncharacterized protein</fullName>
    </submittedName>
</protein>
<proteinExistence type="predicted"/>
<reference evidence="4 5" key="1">
    <citation type="submission" date="2019-02" db="EMBL/GenBank/DDBJ databases">
        <title>Genome sequencing of the rare red list fungi Phlebia centrifuga.</title>
        <authorList>
            <person name="Buettner E."/>
            <person name="Kellner H."/>
        </authorList>
    </citation>
    <scope>NUCLEOTIDE SEQUENCE [LARGE SCALE GENOMIC DNA]</scope>
    <source>
        <strain evidence="4 5">DSM 108282</strain>
    </source>
</reference>
<feature type="compositionally biased region" description="Polar residues" evidence="1">
    <location>
        <begin position="212"/>
        <end position="224"/>
    </location>
</feature>
<feature type="transmembrane region" description="Helical" evidence="2">
    <location>
        <begin position="266"/>
        <end position="285"/>
    </location>
</feature>